<dbReference type="InterPro" id="IPR050179">
    <property type="entry name" value="Trans_hexapeptide_repeat"/>
</dbReference>
<evidence type="ECO:0000313" key="2">
    <source>
        <dbReference type="EMBL" id="HGU58794.1"/>
    </source>
</evidence>
<dbReference type="PANTHER" id="PTHR43300">
    <property type="entry name" value="ACETYLTRANSFERASE"/>
    <property type="match status" value="1"/>
</dbReference>
<proteinExistence type="predicted"/>
<comment type="caution">
    <text evidence="1">The sequence shown here is derived from an EMBL/GenBank/DDBJ whole genome shotgun (WGS) entry which is preliminary data.</text>
</comment>
<dbReference type="GO" id="GO:0016746">
    <property type="term" value="F:acyltransferase activity"/>
    <property type="evidence" value="ECO:0007669"/>
    <property type="project" value="UniProtKB-KW"/>
</dbReference>
<dbReference type="SUPFAM" id="SSF51161">
    <property type="entry name" value="Trimeric LpxA-like enzymes"/>
    <property type="match status" value="2"/>
</dbReference>
<name>A0A7C3UL12_9EURY</name>
<keyword evidence="1" id="KW-0808">Transferase</keyword>
<dbReference type="AlphaFoldDB" id="A0A7C3UL12"/>
<dbReference type="Gene3D" id="2.160.10.10">
    <property type="entry name" value="Hexapeptide repeat proteins"/>
    <property type="match status" value="1"/>
</dbReference>
<sequence length="281" mass="31295">MLVIPRNTRFDETAIIHDGDVIIGANCTVDYGIFGRKVIIGDKTEINGDVVAEELRMGAWCKVKGNAISKGDAFIGEFSSINGRLTVYGDLEIGRNVKIERGFEAKGLITIQDPLPVIVFIFLFLLELLRLGKLEEAEKLFDEELINPINIPDNSKVSLELIQTDYDAIFEESKVLGNVRARDVRTFSTELFGSITGRNIVIDSSTVHGAVKGRKVYIINQSYVFGHIHANEVFMEKGCVVEGSIIGKRGVWIKDKVEIYDRVGEVEIQKDVSESISRDRG</sequence>
<dbReference type="InterPro" id="IPR011004">
    <property type="entry name" value="Trimer_LpxA-like_sf"/>
</dbReference>
<keyword evidence="1" id="KW-0012">Acyltransferase</keyword>
<protein>
    <submittedName>
        <fullName evidence="1">Acyltransferase</fullName>
    </submittedName>
</protein>
<dbReference type="EMBL" id="DTPI01000033">
    <property type="protein sequence ID" value="HGE66952.1"/>
    <property type="molecule type" value="Genomic_DNA"/>
</dbReference>
<reference evidence="1" key="1">
    <citation type="journal article" date="2020" name="mSystems">
        <title>Genome- and Community-Level Interaction Insights into Carbon Utilization and Element Cycling Functions of Hydrothermarchaeota in Hydrothermal Sediment.</title>
        <authorList>
            <person name="Zhou Z."/>
            <person name="Liu Y."/>
            <person name="Xu W."/>
            <person name="Pan J."/>
            <person name="Luo Z.H."/>
            <person name="Li M."/>
        </authorList>
    </citation>
    <scope>NUCLEOTIDE SEQUENCE [LARGE SCALE GENOMIC DNA]</scope>
    <source>
        <strain evidence="2">SpSt-62</strain>
        <strain evidence="1">SpSt-97</strain>
    </source>
</reference>
<gene>
    <name evidence="2" type="ORF">ENT89_00990</name>
    <name evidence="1" type="ORF">ENX77_07570</name>
</gene>
<accession>A0A7C3UL12</accession>
<dbReference type="EMBL" id="DTAK01000006">
    <property type="protein sequence ID" value="HGU58794.1"/>
    <property type="molecule type" value="Genomic_DNA"/>
</dbReference>
<evidence type="ECO:0000313" key="1">
    <source>
        <dbReference type="EMBL" id="HGE66952.1"/>
    </source>
</evidence>
<organism evidence="1">
    <name type="scientific">Geoglobus ahangari</name>
    <dbReference type="NCBI Taxonomy" id="113653"/>
    <lineage>
        <taxon>Archaea</taxon>
        <taxon>Methanobacteriati</taxon>
        <taxon>Methanobacteriota</taxon>
        <taxon>Archaeoglobi</taxon>
        <taxon>Archaeoglobales</taxon>
        <taxon>Archaeoglobaceae</taxon>
        <taxon>Geoglobus</taxon>
    </lineage>
</organism>